<gene>
    <name evidence="1" type="ORF">C8E03_10843</name>
    <name evidence="2" type="ORF">CG710_021430</name>
</gene>
<sequence>MIQALKKITCFILTVILITLVFSKHEMNKATASERTKHSTAIEIMKQESVMTVGFILQTPPNDSYLVGKDILAGKYIVFSDYTSSMGAFWEIENMTGNQVIDNQFTKNTAIITVSTGQRLILHHGYAMPMKTQSRKMSQLWKFRDITSSQFIWF</sequence>
<dbReference type="EMBL" id="NOKA02000133">
    <property type="protein sequence ID" value="RDY26754.1"/>
    <property type="molecule type" value="Genomic_DNA"/>
</dbReference>
<organism evidence="1 4">
    <name type="scientific">Lachnotalea glycerini</name>
    <dbReference type="NCBI Taxonomy" id="1763509"/>
    <lineage>
        <taxon>Bacteria</taxon>
        <taxon>Bacillati</taxon>
        <taxon>Bacillota</taxon>
        <taxon>Clostridia</taxon>
        <taxon>Lachnospirales</taxon>
        <taxon>Lachnospiraceae</taxon>
        <taxon>Lachnotalea</taxon>
    </lineage>
</organism>
<reference evidence="2" key="3">
    <citation type="submission" date="2018-07" db="EMBL/GenBank/DDBJ databases">
        <authorList>
            <person name="Quirk P.G."/>
            <person name="Krulwich T.A."/>
        </authorList>
    </citation>
    <scope>NUCLEOTIDE SEQUENCE</scope>
    <source>
        <strain evidence="2">CCRI-19302</strain>
    </source>
</reference>
<dbReference type="RefSeq" id="WP_094380370.1">
    <property type="nucleotide sequence ID" value="NZ_NOKA02000133.1"/>
</dbReference>
<accession>A0A255PXL6</accession>
<dbReference type="AlphaFoldDB" id="A0A255PXL6"/>
<evidence type="ECO:0000313" key="2">
    <source>
        <dbReference type="EMBL" id="RDY26754.1"/>
    </source>
</evidence>
<comment type="caution">
    <text evidence="1">The sequence shown here is derived from an EMBL/GenBank/DDBJ whole genome shotgun (WGS) entry which is preliminary data.</text>
</comment>
<proteinExistence type="predicted"/>
<keyword evidence="3" id="KW-1185">Reference proteome</keyword>
<reference evidence="2 3" key="1">
    <citation type="journal article" date="2017" name="Genome Announc.">
        <title>Draft Genome Sequence of a Sporulating and Motile Strain of Lachnotalea glycerini Isolated from Water in Quebec City, Canada.</title>
        <authorList>
            <person name="Maheux A.F."/>
            <person name="Boudreau D.K."/>
            <person name="Berube E."/>
            <person name="Boissinot M."/>
            <person name="Raymond F."/>
            <person name="Brodeur S."/>
            <person name="Corbeil J."/>
            <person name="Isabel S."/>
            <person name="Omar R.F."/>
            <person name="Bergeron M.G."/>
        </authorList>
    </citation>
    <scope>NUCLEOTIDE SEQUENCE [LARGE SCALE GENOMIC DNA]</scope>
    <source>
        <strain evidence="2 3">CCRI-19302</strain>
    </source>
</reference>
<reference evidence="1 4" key="2">
    <citation type="submission" date="2018-05" db="EMBL/GenBank/DDBJ databases">
        <title>Genomic Encyclopedia of Type Strains, Phase IV (KMG-IV): sequencing the most valuable type-strain genomes for metagenomic binning, comparative biology and taxonomic classification.</title>
        <authorList>
            <person name="Goeker M."/>
        </authorList>
    </citation>
    <scope>NUCLEOTIDE SEQUENCE [LARGE SCALE GENOMIC DNA]</scope>
    <source>
        <strain evidence="1 4">DSM 28816</strain>
    </source>
</reference>
<protein>
    <submittedName>
        <fullName evidence="1">Uncharacterized protein</fullName>
    </submittedName>
</protein>
<dbReference type="Proteomes" id="UP000247523">
    <property type="component" value="Unassembled WGS sequence"/>
</dbReference>
<evidence type="ECO:0000313" key="4">
    <source>
        <dbReference type="Proteomes" id="UP000247523"/>
    </source>
</evidence>
<evidence type="ECO:0000313" key="1">
    <source>
        <dbReference type="EMBL" id="PXV88321.1"/>
    </source>
</evidence>
<name>A0A255PXL6_9FIRM</name>
<dbReference type="EMBL" id="QICS01000008">
    <property type="protein sequence ID" value="PXV88321.1"/>
    <property type="molecule type" value="Genomic_DNA"/>
</dbReference>
<evidence type="ECO:0000313" key="3">
    <source>
        <dbReference type="Proteomes" id="UP000216411"/>
    </source>
</evidence>
<dbReference type="Proteomes" id="UP000216411">
    <property type="component" value="Unassembled WGS sequence"/>
</dbReference>
<dbReference type="OrthoDB" id="1650483at2"/>